<organism evidence="1 2">
    <name type="scientific">Planotetraspora thailandica</name>
    <dbReference type="NCBI Taxonomy" id="487172"/>
    <lineage>
        <taxon>Bacteria</taxon>
        <taxon>Bacillati</taxon>
        <taxon>Actinomycetota</taxon>
        <taxon>Actinomycetes</taxon>
        <taxon>Streptosporangiales</taxon>
        <taxon>Streptosporangiaceae</taxon>
        <taxon>Planotetraspora</taxon>
    </lineage>
</organism>
<gene>
    <name evidence="1" type="ORF">Pth03_33180</name>
</gene>
<keyword evidence="2" id="KW-1185">Reference proteome</keyword>
<dbReference type="AlphaFoldDB" id="A0A8J3V6I7"/>
<reference evidence="1" key="1">
    <citation type="submission" date="2021-01" db="EMBL/GenBank/DDBJ databases">
        <title>Whole genome shotgun sequence of Planotetraspora thailandica NBRC 104271.</title>
        <authorList>
            <person name="Komaki H."/>
            <person name="Tamura T."/>
        </authorList>
    </citation>
    <scope>NUCLEOTIDE SEQUENCE</scope>
    <source>
        <strain evidence="1">NBRC 104271</strain>
    </source>
</reference>
<dbReference type="Proteomes" id="UP000605992">
    <property type="component" value="Unassembled WGS sequence"/>
</dbReference>
<accession>A0A8J3V6I7</accession>
<proteinExistence type="predicted"/>
<sequence>MVTLRPVIEVSPLETSSLWPAADLVGHVPLSDRLATDEVGALLHVLAVYNLRPSEEWSEGASPADLAEELQSMDGLIAPGGLQVHDSTTDLTISPSCCSGLEDWREWGSLVQGDQPFLGHSPSPWVEILSDRFRVWPDDKPEQLTQDLFIDIPASSFPGLLRVAQRDLLGFMHVAEAWALQVVPEHASALLERLDECFDVRSALRISAE</sequence>
<dbReference type="RefSeq" id="WP_203945141.1">
    <property type="nucleotide sequence ID" value="NZ_BOOR01000022.1"/>
</dbReference>
<name>A0A8J3V6I7_9ACTN</name>
<evidence type="ECO:0000313" key="1">
    <source>
        <dbReference type="EMBL" id="GII54929.1"/>
    </source>
</evidence>
<comment type="caution">
    <text evidence="1">The sequence shown here is derived from an EMBL/GenBank/DDBJ whole genome shotgun (WGS) entry which is preliminary data.</text>
</comment>
<protein>
    <submittedName>
        <fullName evidence="1">Uncharacterized protein</fullName>
    </submittedName>
</protein>
<evidence type="ECO:0000313" key="2">
    <source>
        <dbReference type="Proteomes" id="UP000605992"/>
    </source>
</evidence>
<dbReference type="EMBL" id="BOOR01000022">
    <property type="protein sequence ID" value="GII54929.1"/>
    <property type="molecule type" value="Genomic_DNA"/>
</dbReference>